<evidence type="ECO:0000313" key="2">
    <source>
        <dbReference type="Proteomes" id="UP000829447"/>
    </source>
</evidence>
<dbReference type="EMBL" id="CM040456">
    <property type="protein sequence ID" value="MCI4376376.1"/>
    <property type="molecule type" value="Genomic_DNA"/>
</dbReference>
<evidence type="ECO:0000313" key="1">
    <source>
        <dbReference type="EMBL" id="MCI4376376.1"/>
    </source>
</evidence>
<protein>
    <submittedName>
        <fullName evidence="1">Uncharacterized protein</fullName>
    </submittedName>
</protein>
<dbReference type="Proteomes" id="UP000829447">
    <property type="component" value="Linkage Group LG3"/>
</dbReference>
<gene>
    <name evidence="1" type="ORF">PGIGA_G00187800</name>
</gene>
<organism evidence="1 2">
    <name type="scientific">Pangasianodon gigas</name>
    <name type="common">Mekong giant catfish</name>
    <name type="synonym">Pangasius gigas</name>
    <dbReference type="NCBI Taxonomy" id="30993"/>
    <lineage>
        <taxon>Eukaryota</taxon>
        <taxon>Metazoa</taxon>
        <taxon>Chordata</taxon>
        <taxon>Craniata</taxon>
        <taxon>Vertebrata</taxon>
        <taxon>Euteleostomi</taxon>
        <taxon>Actinopterygii</taxon>
        <taxon>Neopterygii</taxon>
        <taxon>Teleostei</taxon>
        <taxon>Ostariophysi</taxon>
        <taxon>Siluriformes</taxon>
        <taxon>Pangasiidae</taxon>
        <taxon>Pangasianodon</taxon>
    </lineage>
</organism>
<reference evidence="1 2" key="1">
    <citation type="journal article" date="2022" name="bioRxiv">
        <title>An ancient truncated duplication of the anti-Mullerian hormone receptor type 2 gene is a potential conserved master sex determinant in the Pangasiidae catfish family.</title>
        <authorList>
            <person name="Wen M."/>
            <person name="Pan Q."/>
            <person name="Jouanno E."/>
            <person name="Montfort J."/>
            <person name="Zahm M."/>
            <person name="Cabau C."/>
            <person name="Klopp C."/>
            <person name="Iampietro C."/>
            <person name="Roques C."/>
            <person name="Bouchez O."/>
            <person name="Castinel A."/>
            <person name="Donnadieu C."/>
            <person name="Parrinello H."/>
            <person name="Poncet C."/>
            <person name="Belmonte E."/>
            <person name="Gautier V."/>
            <person name="Avarre J.-C."/>
            <person name="Dugue R."/>
            <person name="Gustiano R."/>
            <person name="Ha T.T.T."/>
            <person name="Campet M."/>
            <person name="Sriphairoj K."/>
            <person name="Ribolli J."/>
            <person name="de Almeida F.L."/>
            <person name="Desvignes T."/>
            <person name="Postlethwait J.H."/>
            <person name="Bucao C.F."/>
            <person name="Robinson-Rechavi M."/>
            <person name="Bobe J."/>
            <person name="Herpin A."/>
            <person name="Guiguen Y."/>
        </authorList>
    </citation>
    <scope>NUCLEOTIDE SEQUENCE [LARGE SCALE GENOMIC DNA]</scope>
    <source>
        <strain evidence="1">YG-Dec2019</strain>
    </source>
</reference>
<keyword evidence="2" id="KW-1185">Reference proteome</keyword>
<sequence>MGTSMRLILGVMNLLLFLWPCVSTQHCPAGIIPPELDGPESVHKSPVQVAYMSPIVHSFLSSVQPNPFPKDLFIKILKSQSTDKATINEVLRYEVGFLVCVAIGILYIILMPLIGLCFACCRCCGNCGGHMYQEQTKSIKCRRWSFYWATFLITFLILAGNICMFLSNTYTHESVSSAPGEFNNTLKNLQSYITTIPKQIDQVVNESFVAVDNVTYNIKEIGPLLGRNIQKEIESFIIPALDSAAVMVQVVRNTSLLLYTLNATQNELDLLQSNLTGVKARMNKTLHSPDCVQCVSLHSELDKLSLDTSINISSLSKLQAAVDQAEKTDLNMQIQKGKAFFESIPERVTNATRDSVQKVQQDLQTIKSQVSQVTRDIPLDQLTEFSNTLSTIQEDTKMYTPTIDQAEKLRWIIAVILCCLILLVVVCNLLGLMLGPAGLVPKDDPTDRSSTANCGGLFLMAGVGFSFLFSWIFMLVVLILFLIGGNTYTLICVPWKTQELFQLIDTPDVIPGFQLSQSLGLKINLTITDVYNDCQMNKSLWNTLHLEDIINLNNYLNVSKYTGQVQEALENSNITLPSIVLLNSETKKQLISFSATASSVNVSSLMQKVTAPSGTNLSYIADRLDALVNIQTNASIKAELQNEAKDLRFIQTQLNSTIKHQLMELDSEIERFSDIMSHINGTVENVLEKVSSAQDVLNNTTTQTVKSKLTEFVDCQIGVFTTLAEWAKQTITEQVGRCGPVAVTVNTVENLFCSQLVDSLNAFWFSLGWCIVFLIPSIIFSVKLAKFYRRMKYKDEFMDNIMMSPIPRVNLKPY</sequence>
<proteinExistence type="predicted"/>
<accession>A0ACC5WBK7</accession>
<name>A0ACC5WBK7_PANGG</name>
<comment type="caution">
    <text evidence="1">The sequence shown here is derived from an EMBL/GenBank/DDBJ whole genome shotgun (WGS) entry which is preliminary data.</text>
</comment>